<feature type="compositionally biased region" description="Polar residues" evidence="1">
    <location>
        <begin position="154"/>
        <end position="167"/>
    </location>
</feature>
<dbReference type="AlphaFoldDB" id="A0A183AZ48"/>
<reference evidence="2" key="1">
    <citation type="submission" date="2016-06" db="UniProtKB">
        <authorList>
            <consortium name="WormBaseParasite"/>
        </authorList>
    </citation>
    <scope>IDENTIFICATION</scope>
</reference>
<dbReference type="WBParaSite" id="ECPE_0001226901-mRNA-1">
    <property type="protein sequence ID" value="ECPE_0001226901-mRNA-1"/>
    <property type="gene ID" value="ECPE_0001226901"/>
</dbReference>
<sequence length="433" mass="47037">LRDTYLSFSVIHFAFQEPIRETEDHIDSIWGSSSTSQNTRNFTWSSRIKLDDEVENAWMMKVFATTNETDKNETVVSNILYDKSEICNVGDETKNLLHAADQSISPSSWPHHMHLSPQDGCHICQIPVESFTLAPENAPSNVTPYFPTQVSVASAPQPSFTKPSTNFSDRRHTGGKTISSIPVQSTKRVDSSDAVEDHAVQSSHVSLRPSELSAVSTAKESALLPIIQTEPVSTILASCKTADEVPSFQPPSSGIGECTQIQASTTAPIQSFVQNVATELSTAPSIERSHVSLRPSEPQTVTSGHADTSEQPAPPQCGIVAVTESKRLQPLFRCSSCGHSFLTIPTAGATESIRSAVESEVEKDFSVQSSQVSLRPVNLFSVASAITDSTARMRNIQALPYQTGLLHLDTVEGSTAFQVFPTQVVIISAMEYR</sequence>
<feature type="region of interest" description="Disordered" evidence="1">
    <location>
        <begin position="154"/>
        <end position="178"/>
    </location>
</feature>
<accession>A0A183AZ48</accession>
<evidence type="ECO:0000256" key="1">
    <source>
        <dbReference type="SAM" id="MobiDB-lite"/>
    </source>
</evidence>
<evidence type="ECO:0000313" key="2">
    <source>
        <dbReference type="WBParaSite" id="ECPE_0001226901-mRNA-1"/>
    </source>
</evidence>
<name>A0A183AZ48_9TREM</name>
<organism evidence="2">
    <name type="scientific">Echinostoma caproni</name>
    <dbReference type="NCBI Taxonomy" id="27848"/>
    <lineage>
        <taxon>Eukaryota</taxon>
        <taxon>Metazoa</taxon>
        <taxon>Spiralia</taxon>
        <taxon>Lophotrochozoa</taxon>
        <taxon>Platyhelminthes</taxon>
        <taxon>Trematoda</taxon>
        <taxon>Digenea</taxon>
        <taxon>Plagiorchiida</taxon>
        <taxon>Echinostomata</taxon>
        <taxon>Echinostomatoidea</taxon>
        <taxon>Echinostomatidae</taxon>
        <taxon>Echinostoma</taxon>
    </lineage>
</organism>
<protein>
    <submittedName>
        <fullName evidence="2">FAM35_C domain-containing protein</fullName>
    </submittedName>
</protein>
<proteinExistence type="predicted"/>
<feature type="region of interest" description="Disordered" evidence="1">
    <location>
        <begin position="284"/>
        <end position="314"/>
    </location>
</feature>
<feature type="compositionally biased region" description="Polar residues" evidence="1">
    <location>
        <begin position="297"/>
        <end position="311"/>
    </location>
</feature>